<accession>T1GCI9</accession>
<evidence type="ECO:0000259" key="1">
    <source>
        <dbReference type="Pfam" id="PF23774"/>
    </source>
</evidence>
<evidence type="ECO:0000313" key="3">
    <source>
        <dbReference type="Proteomes" id="UP000015102"/>
    </source>
</evidence>
<name>T1GCI9_MEGSC</name>
<dbReference type="GO" id="GO:0000387">
    <property type="term" value="P:spliceosomal snRNP assembly"/>
    <property type="evidence" value="ECO:0007669"/>
    <property type="project" value="TreeGrafter"/>
</dbReference>
<dbReference type="PANTHER" id="PTHR46362:SF1">
    <property type="entry name" value="GEM-ASSOCIATED PROTEIN 5"/>
    <property type="match status" value="1"/>
</dbReference>
<dbReference type="Pfam" id="PF23774">
    <property type="entry name" value="TPR_GEMI5"/>
    <property type="match status" value="1"/>
</dbReference>
<dbReference type="GO" id="GO:0005634">
    <property type="term" value="C:nucleus"/>
    <property type="evidence" value="ECO:0007669"/>
    <property type="project" value="TreeGrafter"/>
</dbReference>
<keyword evidence="3" id="KW-1185">Reference proteome</keyword>
<protein>
    <recommendedName>
        <fullName evidence="1">Gem-associated protein 5 TPR domain-containing protein</fullName>
    </recommendedName>
</protein>
<reference evidence="2" key="2">
    <citation type="submission" date="2015-06" db="UniProtKB">
        <authorList>
            <consortium name="EnsemblMetazoa"/>
        </authorList>
    </citation>
    <scope>IDENTIFICATION</scope>
</reference>
<dbReference type="STRING" id="36166.T1GCI9"/>
<dbReference type="GO" id="GO:0032797">
    <property type="term" value="C:SMN complex"/>
    <property type="evidence" value="ECO:0007669"/>
    <property type="project" value="TreeGrafter"/>
</dbReference>
<dbReference type="Proteomes" id="UP000015102">
    <property type="component" value="Unassembled WGS sequence"/>
</dbReference>
<dbReference type="InterPro" id="IPR056421">
    <property type="entry name" value="TPR_GEMI5"/>
</dbReference>
<proteinExistence type="predicted"/>
<reference evidence="3" key="1">
    <citation type="submission" date="2013-02" db="EMBL/GenBank/DDBJ databases">
        <authorList>
            <person name="Hughes D."/>
        </authorList>
    </citation>
    <scope>NUCLEOTIDE SEQUENCE</scope>
    <source>
        <strain>Durham</strain>
        <strain evidence="3">NC isolate 2 -- Noor lab</strain>
    </source>
</reference>
<organism evidence="2 3">
    <name type="scientific">Megaselia scalaris</name>
    <name type="common">Humpbacked fly</name>
    <name type="synonym">Phora scalaris</name>
    <dbReference type="NCBI Taxonomy" id="36166"/>
    <lineage>
        <taxon>Eukaryota</taxon>
        <taxon>Metazoa</taxon>
        <taxon>Ecdysozoa</taxon>
        <taxon>Arthropoda</taxon>
        <taxon>Hexapoda</taxon>
        <taxon>Insecta</taxon>
        <taxon>Pterygota</taxon>
        <taxon>Neoptera</taxon>
        <taxon>Endopterygota</taxon>
        <taxon>Diptera</taxon>
        <taxon>Brachycera</taxon>
        <taxon>Muscomorpha</taxon>
        <taxon>Platypezoidea</taxon>
        <taxon>Phoridae</taxon>
        <taxon>Megaseliini</taxon>
        <taxon>Megaselia</taxon>
    </lineage>
</organism>
<dbReference type="PANTHER" id="PTHR46362">
    <property type="entry name" value="GEM-ASSOCIATED PROTEIN 5"/>
    <property type="match status" value="1"/>
</dbReference>
<dbReference type="GO" id="GO:0003730">
    <property type="term" value="F:mRNA 3'-UTR binding"/>
    <property type="evidence" value="ECO:0007669"/>
    <property type="project" value="TreeGrafter"/>
</dbReference>
<dbReference type="HOGENOM" id="CLU_1808414_0_0_1"/>
<dbReference type="EMBL" id="CAQQ02123061">
    <property type="status" value="NOT_ANNOTATED_CDS"/>
    <property type="molecule type" value="Genomic_DNA"/>
</dbReference>
<sequence>MAVKGKTLTEWHVSMAPMISYDFWKKCCGAFAAQLIDQGYILQAASYLSCLHQTKEVIAILLKNTLFLEAWCYAKLHLEDGDHLFKDIIEKWTRTLEMNGNIEGAAYISALNNNFEKCRDLLRKRRRDEEGDKLLQLVEEKLN</sequence>
<dbReference type="InterPro" id="IPR052640">
    <property type="entry name" value="Gemin-5"/>
</dbReference>
<evidence type="ECO:0000313" key="2">
    <source>
        <dbReference type="EnsemblMetazoa" id="MESCA001003-PA"/>
    </source>
</evidence>
<dbReference type="EnsemblMetazoa" id="MESCA001003-RA">
    <property type="protein sequence ID" value="MESCA001003-PA"/>
    <property type="gene ID" value="MESCA001003"/>
</dbReference>
<dbReference type="AlphaFoldDB" id="T1GCI9"/>
<feature type="domain" description="Gem-associated protein 5 TPR" evidence="1">
    <location>
        <begin position="2"/>
        <end position="127"/>
    </location>
</feature>